<evidence type="ECO:0000256" key="2">
    <source>
        <dbReference type="SAM" id="SignalP"/>
    </source>
</evidence>
<dbReference type="Proteomes" id="UP000887581">
    <property type="component" value="Unplaced"/>
</dbReference>
<reference evidence="4" key="1">
    <citation type="submission" date="2022-11" db="UniProtKB">
        <authorList>
            <consortium name="WormBaseParasite"/>
        </authorList>
    </citation>
    <scope>IDENTIFICATION</scope>
</reference>
<evidence type="ECO:0000313" key="3">
    <source>
        <dbReference type="Proteomes" id="UP000887581"/>
    </source>
</evidence>
<name>A0A915PKP3_9BILA</name>
<evidence type="ECO:0000256" key="1">
    <source>
        <dbReference type="SAM" id="MobiDB-lite"/>
    </source>
</evidence>
<dbReference type="WBParaSite" id="sdigi.contig215.g6222.t1">
    <property type="protein sequence ID" value="sdigi.contig215.g6222.t1"/>
    <property type="gene ID" value="sdigi.contig215.g6222"/>
</dbReference>
<protein>
    <submittedName>
        <fullName evidence="4">Uncharacterized protein</fullName>
    </submittedName>
</protein>
<evidence type="ECO:0000313" key="4">
    <source>
        <dbReference type="WBParaSite" id="sdigi.contig215.g6222.t1"/>
    </source>
</evidence>
<proteinExistence type="predicted"/>
<keyword evidence="2" id="KW-0732">Signal</keyword>
<accession>A0A915PKP3</accession>
<keyword evidence="3" id="KW-1185">Reference proteome</keyword>
<dbReference type="AlphaFoldDB" id="A0A915PKP3"/>
<feature type="chain" id="PRO_5037847940" evidence="2">
    <location>
        <begin position="22"/>
        <end position="414"/>
    </location>
</feature>
<sequence length="414" mass="46541">MMRVNGAIILSQLWIIISSRGTNNDDKGLTIIREISFLPVSQRTPRTSFLLNNLTQQSQQQRDERHLLTDRNRRFQHYQQGRDEEISFGKKQDNIEVSVSEPFIKFPVVTFLQTYASNDTRLIPPANSNILENVAFPSLPNKEVHGKVRLVSNSTQVPEENDIGDKKDEDDNGLDNNAVDVELEMRRKMKRTTIEVRSYPPVTEATLSPAIANAISVDPGNVTPLSVLTTSTSTSSFRRQQSIDSRFRTTVPYQKPHHSPLPLAVQNKDRNWEIVQRLDTTELPVIASLIGASAPIALPMPLDNSGTLLNRFDTQLQNSGFSELISDEHFWTSGRIEPKSAGTAVEQRPSGKKVEVPAEVREQQPVDDVLGCAWDIVTNSCKDLFSLRLCSHCHDFGSIFLHNCKCLVKHTTVF</sequence>
<feature type="signal peptide" evidence="2">
    <location>
        <begin position="1"/>
        <end position="21"/>
    </location>
</feature>
<feature type="region of interest" description="Disordered" evidence="1">
    <location>
        <begin position="148"/>
        <end position="176"/>
    </location>
</feature>
<organism evidence="3 4">
    <name type="scientific">Setaria digitata</name>
    <dbReference type="NCBI Taxonomy" id="48799"/>
    <lineage>
        <taxon>Eukaryota</taxon>
        <taxon>Metazoa</taxon>
        <taxon>Ecdysozoa</taxon>
        <taxon>Nematoda</taxon>
        <taxon>Chromadorea</taxon>
        <taxon>Rhabditida</taxon>
        <taxon>Spirurina</taxon>
        <taxon>Spiruromorpha</taxon>
        <taxon>Filarioidea</taxon>
        <taxon>Setariidae</taxon>
        <taxon>Setaria</taxon>
    </lineage>
</organism>